<gene>
    <name evidence="3" type="ORF">GCM10023213_35920</name>
</gene>
<evidence type="ECO:0000313" key="4">
    <source>
        <dbReference type="Proteomes" id="UP001499852"/>
    </source>
</evidence>
<accession>A0ABP9PE50</accession>
<reference evidence="4" key="1">
    <citation type="journal article" date="2019" name="Int. J. Syst. Evol. Microbiol.">
        <title>The Global Catalogue of Microorganisms (GCM) 10K type strain sequencing project: providing services to taxonomists for standard genome sequencing and annotation.</title>
        <authorList>
            <consortium name="The Broad Institute Genomics Platform"/>
            <consortium name="The Broad Institute Genome Sequencing Center for Infectious Disease"/>
            <person name="Wu L."/>
            <person name="Ma J."/>
        </authorList>
    </citation>
    <scope>NUCLEOTIDE SEQUENCE [LARGE SCALE GENOMIC DNA]</scope>
    <source>
        <strain evidence="4">JCM 18053</strain>
    </source>
</reference>
<sequence length="198" mass="22318">MEGYLWLLLQTLPLLAAAAIVFFILGWRWRAQDSRRETQTQSQLLDAENIAAESARKERNETKNLEEKVRQTLAQTQAELKESQDQHSLLQKEVLRLSDELKQAQQAATFLPPAESPEASAKLLQELQQALAQSRQELETERATFEIARQQWQAEQPPVPQVTTAPPKTRPAKKPSAEKAPAKPKKPRGKKTDPAPGQ</sequence>
<dbReference type="EMBL" id="BAABIA010000007">
    <property type="protein sequence ID" value="GAA5144952.1"/>
    <property type="molecule type" value="Genomic_DNA"/>
</dbReference>
<keyword evidence="2" id="KW-0472">Membrane</keyword>
<dbReference type="RefSeq" id="WP_345737775.1">
    <property type="nucleotide sequence ID" value="NZ_BAABIA010000007.1"/>
</dbReference>
<evidence type="ECO:0000256" key="1">
    <source>
        <dbReference type="SAM" id="MobiDB-lite"/>
    </source>
</evidence>
<evidence type="ECO:0000313" key="3">
    <source>
        <dbReference type="EMBL" id="GAA5144952.1"/>
    </source>
</evidence>
<proteinExistence type="predicted"/>
<keyword evidence="4" id="KW-1185">Reference proteome</keyword>
<dbReference type="Proteomes" id="UP001499852">
    <property type="component" value="Unassembled WGS sequence"/>
</dbReference>
<keyword evidence="2" id="KW-0812">Transmembrane</keyword>
<keyword evidence="2" id="KW-1133">Transmembrane helix</keyword>
<name>A0ABP9PE50_9BACT</name>
<evidence type="ECO:0000256" key="2">
    <source>
        <dbReference type="SAM" id="Phobius"/>
    </source>
</evidence>
<feature type="transmembrane region" description="Helical" evidence="2">
    <location>
        <begin position="6"/>
        <end position="27"/>
    </location>
</feature>
<protein>
    <submittedName>
        <fullName evidence="3">Uncharacterized protein</fullName>
    </submittedName>
</protein>
<organism evidence="3 4">
    <name type="scientific">Prosthecobacter algae</name>
    <dbReference type="NCBI Taxonomy" id="1144682"/>
    <lineage>
        <taxon>Bacteria</taxon>
        <taxon>Pseudomonadati</taxon>
        <taxon>Verrucomicrobiota</taxon>
        <taxon>Verrucomicrobiia</taxon>
        <taxon>Verrucomicrobiales</taxon>
        <taxon>Verrucomicrobiaceae</taxon>
        <taxon>Prosthecobacter</taxon>
    </lineage>
</organism>
<feature type="region of interest" description="Disordered" evidence="1">
    <location>
        <begin position="133"/>
        <end position="198"/>
    </location>
</feature>
<comment type="caution">
    <text evidence="3">The sequence shown here is derived from an EMBL/GenBank/DDBJ whole genome shotgun (WGS) entry which is preliminary data.</text>
</comment>